<dbReference type="SUPFAM" id="SSF57716">
    <property type="entry name" value="Glucocorticoid receptor-like (DNA-binding domain)"/>
    <property type="match status" value="1"/>
</dbReference>
<evidence type="ECO:0000259" key="10">
    <source>
        <dbReference type="PROSITE" id="PS51030"/>
    </source>
</evidence>
<keyword evidence="9" id="KW-0539">Nucleus</keyword>
<proteinExistence type="predicted"/>
<evidence type="ECO:0000256" key="3">
    <source>
        <dbReference type="ARBA" id="ARBA00022771"/>
    </source>
</evidence>
<protein>
    <submittedName>
        <fullName evidence="12">Oxysterols receptor LXR-alpha</fullName>
    </submittedName>
</protein>
<feature type="domain" description="Nuclear receptor" evidence="10">
    <location>
        <begin position="35"/>
        <end position="119"/>
    </location>
</feature>
<dbReference type="InterPro" id="IPR001628">
    <property type="entry name" value="Znf_hrmn_rcpt"/>
</dbReference>
<dbReference type="PROSITE" id="PS51843">
    <property type="entry name" value="NR_LBD"/>
    <property type="match status" value="1"/>
</dbReference>
<dbReference type="OrthoDB" id="6352325at2759"/>
<dbReference type="InterPro" id="IPR050234">
    <property type="entry name" value="Nuclear_hormone_rcpt_NR1"/>
</dbReference>
<evidence type="ECO:0000256" key="7">
    <source>
        <dbReference type="ARBA" id="ARBA00023163"/>
    </source>
</evidence>
<sequence length="513" mass="58641">MAKVKQRIKVKSCNKSQKRKPRKSIQLDKRIIRKDLPCDVCGDKAKAQNYGGISCNCCRSFFHYYTLHKVKDPMSFQHLRSNCKFEQNCEIDKVTRRKCKTCRFFKCVQIGMSPAWAISEHEKTKQVKQQKTKGSNITTNVIVDQMSDVDVERVENLSKIYKNACELIPYSFLTRANNEILSKTKVITMSIGIMSTSIRRFVYFARMLPEFEKLSLHDQTNLIRRSIVEMILLRQVIPYNFEKGLNNSDTDDFPDKYPQINPEESFGFTPNPVLETKVQVYRRIKTLAPDEASIMLLIPIALFSDAGGGIEVCKELENRPAVNAAQDFYAGLLEKHLKSKLGEERGRIVFPRLLSQLPDITELSQLHQGLPLKLTDQQVDKMHEHVLELQKKTSTKPPIYNSIFQSKLTPREPSTKVKECCKKHMTPVKPQTITESENLEPGKPVSLIHTLVTNPGEQGIKFDSFVQGAHIGVGKAFMHRIPELLENPLDSLVRDVEKLSISPSMENSSRRET</sequence>
<feature type="domain" description="NR LBD" evidence="11">
    <location>
        <begin position="156"/>
        <end position="393"/>
    </location>
</feature>
<evidence type="ECO:0000256" key="9">
    <source>
        <dbReference type="ARBA" id="ARBA00023242"/>
    </source>
</evidence>
<dbReference type="PANTHER" id="PTHR24082">
    <property type="entry name" value="NUCLEAR HORMONE RECEPTOR"/>
    <property type="match status" value="1"/>
</dbReference>
<dbReference type="SMART" id="SM00399">
    <property type="entry name" value="ZnF_C4"/>
    <property type="match status" value="1"/>
</dbReference>
<comment type="caution">
    <text evidence="12">The sequence shown here is derived from an EMBL/GenBank/DDBJ whole genome shotgun (WGS) entry which is preliminary data.</text>
</comment>
<evidence type="ECO:0000256" key="6">
    <source>
        <dbReference type="ARBA" id="ARBA00023125"/>
    </source>
</evidence>
<dbReference type="PANTHER" id="PTHR24082:SF482">
    <property type="entry name" value="NUCLEAR RECEPTOR"/>
    <property type="match status" value="1"/>
</dbReference>
<dbReference type="Pfam" id="PF00104">
    <property type="entry name" value="Hormone_recep"/>
    <property type="match status" value="1"/>
</dbReference>
<evidence type="ECO:0000256" key="5">
    <source>
        <dbReference type="ARBA" id="ARBA00023015"/>
    </source>
</evidence>
<keyword evidence="4" id="KW-0862">Zinc</keyword>
<reference evidence="12 13" key="1">
    <citation type="submission" date="2015-12" db="EMBL/GenBank/DDBJ databases">
        <title>The genome of Folsomia candida.</title>
        <authorList>
            <person name="Faddeeva A."/>
            <person name="Derks M.F."/>
            <person name="Anvar Y."/>
            <person name="Smit S."/>
            <person name="Van Straalen N."/>
            <person name="Roelofs D."/>
        </authorList>
    </citation>
    <scope>NUCLEOTIDE SEQUENCE [LARGE SCALE GENOMIC DNA]</scope>
    <source>
        <strain evidence="12 13">VU population</strain>
        <tissue evidence="12">Whole body</tissue>
    </source>
</reference>
<dbReference type="AlphaFoldDB" id="A0A226DJC4"/>
<keyword evidence="6" id="KW-0238">DNA-binding</keyword>
<keyword evidence="8 12" id="KW-0675">Receptor</keyword>
<accession>A0A226DJC4</accession>
<name>A0A226DJC4_FOLCA</name>
<keyword evidence="3" id="KW-0863">Zinc-finger</keyword>
<comment type="subcellular location">
    <subcellularLocation>
        <location evidence="1">Nucleus</location>
    </subcellularLocation>
</comment>
<organism evidence="12 13">
    <name type="scientific">Folsomia candida</name>
    <name type="common">Springtail</name>
    <dbReference type="NCBI Taxonomy" id="158441"/>
    <lineage>
        <taxon>Eukaryota</taxon>
        <taxon>Metazoa</taxon>
        <taxon>Ecdysozoa</taxon>
        <taxon>Arthropoda</taxon>
        <taxon>Hexapoda</taxon>
        <taxon>Collembola</taxon>
        <taxon>Entomobryomorpha</taxon>
        <taxon>Isotomoidea</taxon>
        <taxon>Isotomidae</taxon>
        <taxon>Proisotominae</taxon>
        <taxon>Folsomia</taxon>
    </lineage>
</organism>
<evidence type="ECO:0000313" key="12">
    <source>
        <dbReference type="EMBL" id="OXA44787.1"/>
    </source>
</evidence>
<dbReference type="InterPro" id="IPR000536">
    <property type="entry name" value="Nucl_hrmn_rcpt_lig-bd"/>
</dbReference>
<dbReference type="GO" id="GO:0000122">
    <property type="term" value="P:negative regulation of transcription by RNA polymerase II"/>
    <property type="evidence" value="ECO:0007669"/>
    <property type="project" value="TreeGrafter"/>
</dbReference>
<keyword evidence="13" id="KW-1185">Reference proteome</keyword>
<keyword evidence="7" id="KW-0804">Transcription</keyword>
<dbReference type="GO" id="GO:0005634">
    <property type="term" value="C:nucleus"/>
    <property type="evidence" value="ECO:0007669"/>
    <property type="project" value="UniProtKB-SubCell"/>
</dbReference>
<dbReference type="Gene3D" id="3.30.50.10">
    <property type="entry name" value="Erythroid Transcription Factor GATA-1, subunit A"/>
    <property type="match status" value="1"/>
</dbReference>
<evidence type="ECO:0000313" key="13">
    <source>
        <dbReference type="Proteomes" id="UP000198287"/>
    </source>
</evidence>
<evidence type="ECO:0000256" key="1">
    <source>
        <dbReference type="ARBA" id="ARBA00004123"/>
    </source>
</evidence>
<dbReference type="GO" id="GO:0030154">
    <property type="term" value="P:cell differentiation"/>
    <property type="evidence" value="ECO:0007669"/>
    <property type="project" value="TreeGrafter"/>
</dbReference>
<dbReference type="SMART" id="SM00430">
    <property type="entry name" value="HOLI"/>
    <property type="match status" value="1"/>
</dbReference>
<dbReference type="InterPro" id="IPR035500">
    <property type="entry name" value="NHR-like_dom_sf"/>
</dbReference>
<dbReference type="GO" id="GO:0008270">
    <property type="term" value="F:zinc ion binding"/>
    <property type="evidence" value="ECO:0007669"/>
    <property type="project" value="UniProtKB-KW"/>
</dbReference>
<dbReference type="STRING" id="158441.A0A226DJC4"/>
<dbReference type="EMBL" id="LNIX01000019">
    <property type="protein sequence ID" value="OXA44787.1"/>
    <property type="molecule type" value="Genomic_DNA"/>
</dbReference>
<evidence type="ECO:0000256" key="2">
    <source>
        <dbReference type="ARBA" id="ARBA00022723"/>
    </source>
</evidence>
<dbReference type="PROSITE" id="PS51030">
    <property type="entry name" value="NUCLEAR_REC_DBD_2"/>
    <property type="match status" value="1"/>
</dbReference>
<dbReference type="SUPFAM" id="SSF48508">
    <property type="entry name" value="Nuclear receptor ligand-binding domain"/>
    <property type="match status" value="1"/>
</dbReference>
<gene>
    <name evidence="12" type="ORF">Fcan01_20442</name>
</gene>
<dbReference type="GO" id="GO:0045944">
    <property type="term" value="P:positive regulation of transcription by RNA polymerase II"/>
    <property type="evidence" value="ECO:0007669"/>
    <property type="project" value="TreeGrafter"/>
</dbReference>
<evidence type="ECO:0000259" key="11">
    <source>
        <dbReference type="PROSITE" id="PS51843"/>
    </source>
</evidence>
<keyword evidence="5" id="KW-0805">Transcription regulation</keyword>
<dbReference type="PRINTS" id="PR00398">
    <property type="entry name" value="STRDHORMONER"/>
</dbReference>
<dbReference type="GO" id="GO:0004879">
    <property type="term" value="F:nuclear receptor activity"/>
    <property type="evidence" value="ECO:0007669"/>
    <property type="project" value="TreeGrafter"/>
</dbReference>
<dbReference type="PRINTS" id="PR00047">
    <property type="entry name" value="STROIDFINGER"/>
</dbReference>
<dbReference type="InterPro" id="IPR013088">
    <property type="entry name" value="Znf_NHR/GATA"/>
</dbReference>
<dbReference type="Proteomes" id="UP000198287">
    <property type="component" value="Unassembled WGS sequence"/>
</dbReference>
<dbReference type="Gene3D" id="1.10.565.10">
    <property type="entry name" value="Retinoid X Receptor"/>
    <property type="match status" value="1"/>
</dbReference>
<dbReference type="Pfam" id="PF00105">
    <property type="entry name" value="zf-C4"/>
    <property type="match status" value="1"/>
</dbReference>
<dbReference type="GO" id="GO:0000978">
    <property type="term" value="F:RNA polymerase II cis-regulatory region sequence-specific DNA binding"/>
    <property type="evidence" value="ECO:0007669"/>
    <property type="project" value="TreeGrafter"/>
</dbReference>
<evidence type="ECO:0000256" key="8">
    <source>
        <dbReference type="ARBA" id="ARBA00023170"/>
    </source>
</evidence>
<dbReference type="InterPro" id="IPR001723">
    <property type="entry name" value="Nuclear_hrmn_rcpt"/>
</dbReference>
<keyword evidence="2" id="KW-0479">Metal-binding</keyword>
<evidence type="ECO:0000256" key="4">
    <source>
        <dbReference type="ARBA" id="ARBA00022833"/>
    </source>
</evidence>